<evidence type="ECO:0000313" key="1">
    <source>
        <dbReference type="EMBL" id="RKN84788.1"/>
    </source>
</evidence>
<dbReference type="InterPro" id="IPR007325">
    <property type="entry name" value="KFase/CYL"/>
</dbReference>
<dbReference type="PANTHER" id="PTHR31118">
    <property type="entry name" value="CYCLASE-LIKE PROTEIN 2"/>
    <property type="match status" value="1"/>
</dbReference>
<dbReference type="EMBL" id="RBAH01000007">
    <property type="protein sequence ID" value="RKN84788.1"/>
    <property type="molecule type" value="Genomic_DNA"/>
</dbReference>
<dbReference type="PANTHER" id="PTHR31118:SF32">
    <property type="entry name" value="KYNURENINE FORMAMIDASE"/>
    <property type="match status" value="1"/>
</dbReference>
<sequence length="220" mass="24677">MRIVSMIDLSQELYHNCPVLPEFEPPKMEYVLVGARDGWTLERITMNLHTATHMDAPAHLGDYALTLDRIPVERFQGKALYIPLSHKKAGEPITADDLRPYEDRMDDETVVLLYTGWGEKRGWSKEWVYGSPYVSNEAARLLVQRGIRGVGIDHFSIGGTGDENEETHRILLGAPVWVAEGLQLNEPALLEGSWHVMAMPIKIRDSSGAPARVVAFRTEG</sequence>
<dbReference type="Proteomes" id="UP000282311">
    <property type="component" value="Unassembled WGS sequence"/>
</dbReference>
<gene>
    <name evidence="1" type="ORF">D7M11_12455</name>
</gene>
<evidence type="ECO:0000313" key="2">
    <source>
        <dbReference type="Proteomes" id="UP000282311"/>
    </source>
</evidence>
<dbReference type="SUPFAM" id="SSF102198">
    <property type="entry name" value="Putative cyclase"/>
    <property type="match status" value="1"/>
</dbReference>
<dbReference type="GO" id="GO:0004061">
    <property type="term" value="F:arylformamidase activity"/>
    <property type="evidence" value="ECO:0007669"/>
    <property type="project" value="InterPro"/>
</dbReference>
<dbReference type="OrthoDB" id="9796085at2"/>
<keyword evidence="2" id="KW-1185">Reference proteome</keyword>
<dbReference type="GO" id="GO:0019441">
    <property type="term" value="P:L-tryptophan catabolic process to kynurenine"/>
    <property type="evidence" value="ECO:0007669"/>
    <property type="project" value="InterPro"/>
</dbReference>
<dbReference type="Gene3D" id="3.50.30.50">
    <property type="entry name" value="Putative cyclase"/>
    <property type="match status" value="1"/>
</dbReference>
<dbReference type="RefSeq" id="WP_120747530.1">
    <property type="nucleotide sequence ID" value="NZ_RBAH01000007.1"/>
</dbReference>
<organism evidence="1 2">
    <name type="scientific">Paenibacillus ginsengarvi</name>
    <dbReference type="NCBI Taxonomy" id="400777"/>
    <lineage>
        <taxon>Bacteria</taxon>
        <taxon>Bacillati</taxon>
        <taxon>Bacillota</taxon>
        <taxon>Bacilli</taxon>
        <taxon>Bacillales</taxon>
        <taxon>Paenibacillaceae</taxon>
        <taxon>Paenibacillus</taxon>
    </lineage>
</organism>
<dbReference type="InterPro" id="IPR037175">
    <property type="entry name" value="KFase_sf"/>
</dbReference>
<comment type="caution">
    <text evidence="1">The sequence shown here is derived from an EMBL/GenBank/DDBJ whole genome shotgun (WGS) entry which is preliminary data.</text>
</comment>
<accession>A0A3B0CJC0</accession>
<dbReference type="AlphaFoldDB" id="A0A3B0CJC0"/>
<protein>
    <submittedName>
        <fullName evidence="1">Cyclase family protein</fullName>
    </submittedName>
</protein>
<reference evidence="1 2" key="1">
    <citation type="journal article" date="2007" name="Int. J. Syst. Evol. Microbiol.">
        <title>Paenibacillus ginsengarvi sp. nov., isolated from soil from ginseng cultivation.</title>
        <authorList>
            <person name="Yoon M.H."/>
            <person name="Ten L.N."/>
            <person name="Im W.T."/>
        </authorList>
    </citation>
    <scope>NUCLEOTIDE SEQUENCE [LARGE SCALE GENOMIC DNA]</scope>
    <source>
        <strain evidence="1 2">KCTC 13059</strain>
    </source>
</reference>
<proteinExistence type="predicted"/>
<dbReference type="Pfam" id="PF04199">
    <property type="entry name" value="Cyclase"/>
    <property type="match status" value="1"/>
</dbReference>
<name>A0A3B0CJC0_9BACL</name>